<proteinExistence type="predicted"/>
<dbReference type="RefSeq" id="XP_011101512.1">
    <property type="nucleotide sequence ID" value="XM_011103210.2"/>
</dbReference>
<name>A0A6I9UIE9_SESIN</name>
<dbReference type="AlphaFoldDB" id="A0A6I9UIE9"/>
<gene>
    <name evidence="3" type="primary">LOC105179568</name>
</gene>
<sequence>MEDVSDEASNIILERDNFYGCRRVNGLLFSEPLNFNFLAPPPPPPSQVPPRVQQEQVGSNNEGSSQRKKRDLIASRIVESKIATGKGRPYVLLLYECLNRRKMEAKEIQLLQINVVPKTVRI</sequence>
<dbReference type="InParanoid" id="A0A6I9UIE9"/>
<dbReference type="GeneID" id="105179568"/>
<protein>
    <submittedName>
        <fullName evidence="3">Uncharacterized protein LOC105179568</fullName>
    </submittedName>
</protein>
<keyword evidence="2" id="KW-1185">Reference proteome</keyword>
<dbReference type="KEGG" id="sind:105179568"/>
<accession>A0A6I9UIE9</accession>
<feature type="compositionally biased region" description="Pro residues" evidence="1">
    <location>
        <begin position="39"/>
        <end position="48"/>
    </location>
</feature>
<evidence type="ECO:0000256" key="1">
    <source>
        <dbReference type="SAM" id="MobiDB-lite"/>
    </source>
</evidence>
<organism evidence="2 3">
    <name type="scientific">Sesamum indicum</name>
    <name type="common">Oriental sesame</name>
    <name type="synonym">Sesamum orientale</name>
    <dbReference type="NCBI Taxonomy" id="4182"/>
    <lineage>
        <taxon>Eukaryota</taxon>
        <taxon>Viridiplantae</taxon>
        <taxon>Streptophyta</taxon>
        <taxon>Embryophyta</taxon>
        <taxon>Tracheophyta</taxon>
        <taxon>Spermatophyta</taxon>
        <taxon>Magnoliopsida</taxon>
        <taxon>eudicotyledons</taxon>
        <taxon>Gunneridae</taxon>
        <taxon>Pentapetalae</taxon>
        <taxon>asterids</taxon>
        <taxon>lamiids</taxon>
        <taxon>Lamiales</taxon>
        <taxon>Pedaliaceae</taxon>
        <taxon>Sesamum</taxon>
    </lineage>
</organism>
<feature type="region of interest" description="Disordered" evidence="1">
    <location>
        <begin position="39"/>
        <end position="72"/>
    </location>
</feature>
<evidence type="ECO:0000313" key="2">
    <source>
        <dbReference type="Proteomes" id="UP000504604"/>
    </source>
</evidence>
<reference evidence="3" key="1">
    <citation type="submission" date="2025-08" db="UniProtKB">
        <authorList>
            <consortium name="RefSeq"/>
        </authorList>
    </citation>
    <scope>IDENTIFICATION</scope>
</reference>
<evidence type="ECO:0000313" key="3">
    <source>
        <dbReference type="RefSeq" id="XP_011101512.1"/>
    </source>
</evidence>
<dbReference type="Proteomes" id="UP000504604">
    <property type="component" value="Unplaced"/>
</dbReference>